<evidence type="ECO:0000259" key="5">
    <source>
        <dbReference type="SMART" id="SM00849"/>
    </source>
</evidence>
<evidence type="ECO:0000256" key="4">
    <source>
        <dbReference type="ARBA" id="ARBA00022833"/>
    </source>
</evidence>
<gene>
    <name evidence="6" type="ORF">GEAMG1_2782</name>
</gene>
<dbReference type="InterPro" id="IPR036866">
    <property type="entry name" value="RibonucZ/Hydroxyglut_hydro"/>
</dbReference>
<dbReference type="Pfam" id="PF00753">
    <property type="entry name" value="Lactamase_B"/>
    <property type="match status" value="1"/>
</dbReference>
<reference evidence="6 7" key="1">
    <citation type="submission" date="2022-03" db="EMBL/GenBank/DDBJ databases">
        <authorList>
            <person name="Koch H."/>
        </authorList>
    </citation>
    <scope>NUCLEOTIDE SEQUENCE [LARGE SCALE GENOMIC DNA]</scope>
    <source>
        <strain evidence="6 7">G1</strain>
    </source>
</reference>
<feature type="domain" description="Metallo-beta-lactamase" evidence="5">
    <location>
        <begin position="12"/>
        <end position="191"/>
    </location>
</feature>
<evidence type="ECO:0000256" key="1">
    <source>
        <dbReference type="ARBA" id="ARBA00001947"/>
    </source>
</evidence>
<evidence type="ECO:0000256" key="2">
    <source>
        <dbReference type="ARBA" id="ARBA00022723"/>
    </source>
</evidence>
<dbReference type="SMART" id="SM00849">
    <property type="entry name" value="Lactamase_B"/>
    <property type="match status" value="1"/>
</dbReference>
<evidence type="ECO:0000313" key="6">
    <source>
        <dbReference type="EMBL" id="CAH2032618.1"/>
    </source>
</evidence>
<dbReference type="EMBL" id="OW150024">
    <property type="protein sequence ID" value="CAH2032618.1"/>
    <property type="molecule type" value="Genomic_DNA"/>
</dbReference>
<evidence type="ECO:0000256" key="3">
    <source>
        <dbReference type="ARBA" id="ARBA00022801"/>
    </source>
</evidence>
<dbReference type="CDD" id="cd06262">
    <property type="entry name" value="metallo-hydrolase-like_MBL-fold"/>
    <property type="match status" value="1"/>
</dbReference>
<protein>
    <submittedName>
        <fullName evidence="6">Beta-lactamase domain protein</fullName>
    </submittedName>
</protein>
<dbReference type="InterPro" id="IPR051453">
    <property type="entry name" value="MBL_Glyoxalase_II"/>
</dbReference>
<dbReference type="SUPFAM" id="SSF56281">
    <property type="entry name" value="Metallo-hydrolase/oxidoreductase"/>
    <property type="match status" value="1"/>
</dbReference>
<dbReference type="InterPro" id="IPR001279">
    <property type="entry name" value="Metallo-B-lactamas"/>
</dbReference>
<accession>A0ABM9DCK8</accession>
<dbReference type="Gene3D" id="3.60.15.10">
    <property type="entry name" value="Ribonuclease Z/Hydroxyacylglutathione hydrolase-like"/>
    <property type="match status" value="1"/>
</dbReference>
<keyword evidence="7" id="KW-1185">Reference proteome</keyword>
<dbReference type="PANTHER" id="PTHR46233:SF3">
    <property type="entry name" value="HYDROXYACYLGLUTATHIONE HYDROLASE GLOC"/>
    <property type="match status" value="1"/>
</dbReference>
<dbReference type="RefSeq" id="WP_305733358.1">
    <property type="nucleotide sequence ID" value="NZ_OW150024.1"/>
</dbReference>
<evidence type="ECO:0000313" key="7">
    <source>
        <dbReference type="Proteomes" id="UP001295463"/>
    </source>
</evidence>
<dbReference type="PANTHER" id="PTHR46233">
    <property type="entry name" value="HYDROXYACYLGLUTATHIONE HYDROLASE GLOC"/>
    <property type="match status" value="1"/>
</dbReference>
<dbReference type="Proteomes" id="UP001295463">
    <property type="component" value="Chromosome"/>
</dbReference>
<proteinExistence type="predicted"/>
<organism evidence="6 7">
    <name type="scientific">Trichlorobacter ammonificans</name>
    <dbReference type="NCBI Taxonomy" id="2916410"/>
    <lineage>
        <taxon>Bacteria</taxon>
        <taxon>Pseudomonadati</taxon>
        <taxon>Thermodesulfobacteriota</taxon>
        <taxon>Desulfuromonadia</taxon>
        <taxon>Geobacterales</taxon>
        <taxon>Geobacteraceae</taxon>
        <taxon>Trichlorobacter</taxon>
    </lineage>
</organism>
<keyword evidence="4" id="KW-0862">Zinc</keyword>
<sequence length="208" mass="22197">MIFDVVVVGPLGVNCIILGCEQTGEGLVVDPGGDVDKIVARLAEHKLTPVGIINTHGHFDHTGGNGRLMNATGAPLWIHRADSPMLSRVAQVSAMYGIPGENSPDADHFLEDGSELAFGLHRLRVIHTPGHTPGGCCLYVESAQTLISGDTLFADGVGRTDLPGGSHEQLVTSIRTRLFTLPDQVRVWPGHGPSTTIGHEKHHNPYLD</sequence>
<comment type="cofactor">
    <cofactor evidence="1">
        <name>Zn(2+)</name>
        <dbReference type="ChEBI" id="CHEBI:29105"/>
    </cofactor>
</comment>
<name>A0ABM9DCK8_9BACT</name>
<keyword evidence="3" id="KW-0378">Hydrolase</keyword>
<keyword evidence="2" id="KW-0479">Metal-binding</keyword>